<dbReference type="Proteomes" id="UP000433575">
    <property type="component" value="Unassembled WGS sequence"/>
</dbReference>
<dbReference type="PROSITE" id="PS50052">
    <property type="entry name" value="GUANYLATE_KINASE_2"/>
    <property type="match status" value="1"/>
</dbReference>
<dbReference type="PROSITE" id="PS00856">
    <property type="entry name" value="GUANYLATE_KINASE_1"/>
    <property type="match status" value="1"/>
</dbReference>
<dbReference type="GO" id="GO:0005829">
    <property type="term" value="C:cytosol"/>
    <property type="evidence" value="ECO:0007669"/>
    <property type="project" value="TreeGrafter"/>
</dbReference>
<dbReference type="PANTHER" id="PTHR23117:SF13">
    <property type="entry name" value="GUANYLATE KINASE"/>
    <property type="match status" value="1"/>
</dbReference>
<comment type="caution">
    <text evidence="10">The sequence shown here is derived from an EMBL/GenBank/DDBJ whole genome shotgun (WGS) entry which is preliminary data.</text>
</comment>
<dbReference type="InterPro" id="IPR027417">
    <property type="entry name" value="P-loop_NTPase"/>
</dbReference>
<dbReference type="CDD" id="cd00071">
    <property type="entry name" value="GMPK"/>
    <property type="match status" value="1"/>
</dbReference>
<evidence type="ECO:0000256" key="8">
    <source>
        <dbReference type="ARBA" id="ARBA00048594"/>
    </source>
</evidence>
<evidence type="ECO:0000256" key="6">
    <source>
        <dbReference type="ARBA" id="ARBA00022777"/>
    </source>
</evidence>
<evidence type="ECO:0000313" key="12">
    <source>
        <dbReference type="Proteomes" id="UP000433575"/>
    </source>
</evidence>
<feature type="domain" description="Guanylate kinase-like" evidence="9">
    <location>
        <begin position="4"/>
        <end position="183"/>
    </location>
</feature>
<dbReference type="PANTHER" id="PTHR23117">
    <property type="entry name" value="GUANYLATE KINASE-RELATED"/>
    <property type="match status" value="1"/>
</dbReference>
<dbReference type="EC" id="2.7.4.8" evidence="3"/>
<dbReference type="GO" id="GO:0004385">
    <property type="term" value="F:GMP kinase activity"/>
    <property type="evidence" value="ECO:0007669"/>
    <property type="project" value="UniProtKB-EC"/>
</dbReference>
<keyword evidence="6 10" id="KW-0418">Kinase</keyword>
<dbReference type="InterPro" id="IPR008144">
    <property type="entry name" value="Guanylate_kin-like_dom"/>
</dbReference>
<dbReference type="Gene3D" id="3.30.63.10">
    <property type="entry name" value="Guanylate Kinase phosphate binding domain"/>
    <property type="match status" value="1"/>
</dbReference>
<proteinExistence type="inferred from homology"/>
<dbReference type="Proteomes" id="UP000480929">
    <property type="component" value="Unassembled WGS sequence"/>
</dbReference>
<evidence type="ECO:0000256" key="7">
    <source>
        <dbReference type="ARBA" id="ARBA00030128"/>
    </source>
</evidence>
<evidence type="ECO:0000256" key="1">
    <source>
        <dbReference type="ARBA" id="ARBA00003531"/>
    </source>
</evidence>
<dbReference type="OrthoDB" id="1033810at2"/>
<evidence type="ECO:0000256" key="5">
    <source>
        <dbReference type="ARBA" id="ARBA00022679"/>
    </source>
</evidence>
<dbReference type="InterPro" id="IPR008145">
    <property type="entry name" value="GK/Ca_channel_bsu"/>
</dbReference>
<dbReference type="EMBL" id="WKPI01000011">
    <property type="protein sequence ID" value="MSC33058.1"/>
    <property type="molecule type" value="Genomic_DNA"/>
</dbReference>
<comment type="catalytic activity">
    <reaction evidence="8">
        <text>GMP + ATP = GDP + ADP</text>
        <dbReference type="Rhea" id="RHEA:20780"/>
        <dbReference type="ChEBI" id="CHEBI:30616"/>
        <dbReference type="ChEBI" id="CHEBI:58115"/>
        <dbReference type="ChEBI" id="CHEBI:58189"/>
        <dbReference type="ChEBI" id="CHEBI:456216"/>
        <dbReference type="EC" id="2.7.4.8"/>
    </reaction>
</comment>
<gene>
    <name evidence="11" type="ORF">GKD88_07980</name>
    <name evidence="10" type="ORF">GKE08_08575</name>
</gene>
<dbReference type="SMART" id="SM00072">
    <property type="entry name" value="GuKc"/>
    <property type="match status" value="1"/>
</dbReference>
<evidence type="ECO:0000313" key="13">
    <source>
        <dbReference type="Proteomes" id="UP000480929"/>
    </source>
</evidence>
<protein>
    <recommendedName>
        <fullName evidence="4">Guanylate kinase</fullName>
        <ecNumber evidence="3">2.7.4.8</ecNumber>
    </recommendedName>
    <alternativeName>
        <fullName evidence="7">GMP kinase</fullName>
    </alternativeName>
</protein>
<dbReference type="Pfam" id="PF00625">
    <property type="entry name" value="Guanylate_kin"/>
    <property type="match status" value="1"/>
</dbReference>
<keyword evidence="5" id="KW-0808">Transferase</keyword>
<name>A0A6N7S6X9_9FIRM</name>
<dbReference type="FunFam" id="3.30.63.10:FF:000002">
    <property type="entry name" value="Guanylate kinase 1"/>
    <property type="match status" value="1"/>
</dbReference>
<evidence type="ECO:0000256" key="4">
    <source>
        <dbReference type="ARBA" id="ARBA00016296"/>
    </source>
</evidence>
<dbReference type="SUPFAM" id="SSF52540">
    <property type="entry name" value="P-loop containing nucleoside triphosphate hydrolases"/>
    <property type="match status" value="1"/>
</dbReference>
<dbReference type="EMBL" id="WKPJ01000010">
    <property type="protein sequence ID" value="MSA89380.1"/>
    <property type="molecule type" value="Genomic_DNA"/>
</dbReference>
<evidence type="ECO:0000259" key="9">
    <source>
        <dbReference type="PROSITE" id="PS50052"/>
    </source>
</evidence>
<comment type="similarity">
    <text evidence="2">Belongs to the guanylate kinase family.</text>
</comment>
<evidence type="ECO:0000256" key="2">
    <source>
        <dbReference type="ARBA" id="ARBA00005790"/>
    </source>
</evidence>
<reference evidence="12 13" key="1">
    <citation type="journal article" date="2019" name="Nat. Med.">
        <title>A library of human gut bacterial isolates paired with longitudinal multiomics data enables mechanistic microbiome research.</title>
        <authorList>
            <person name="Poyet M."/>
            <person name="Groussin M."/>
            <person name="Gibbons S.M."/>
            <person name="Avila-Pacheco J."/>
            <person name="Jiang X."/>
            <person name="Kearney S.M."/>
            <person name="Perrotta A.R."/>
            <person name="Berdy B."/>
            <person name="Zhao S."/>
            <person name="Lieberman T.D."/>
            <person name="Swanson P.K."/>
            <person name="Smith M."/>
            <person name="Roesemann S."/>
            <person name="Alexander J.E."/>
            <person name="Rich S.A."/>
            <person name="Livny J."/>
            <person name="Vlamakis H."/>
            <person name="Clish C."/>
            <person name="Bullock K."/>
            <person name="Deik A."/>
            <person name="Scott J."/>
            <person name="Pierce K.A."/>
            <person name="Xavier R.J."/>
            <person name="Alm E.J."/>
        </authorList>
    </citation>
    <scope>NUCLEOTIDE SEQUENCE [LARGE SCALE GENOMIC DNA]</scope>
    <source>
        <strain evidence="10 12">BIOML-A4</strain>
        <strain evidence="11 13">BIOML-A5</strain>
    </source>
</reference>
<dbReference type="Gene3D" id="3.40.50.300">
    <property type="entry name" value="P-loop containing nucleotide triphosphate hydrolases"/>
    <property type="match status" value="1"/>
</dbReference>
<organism evidence="10 12">
    <name type="scientific">Holdemania massiliensis</name>
    <dbReference type="NCBI Taxonomy" id="1468449"/>
    <lineage>
        <taxon>Bacteria</taxon>
        <taxon>Bacillati</taxon>
        <taxon>Bacillota</taxon>
        <taxon>Erysipelotrichia</taxon>
        <taxon>Erysipelotrichales</taxon>
        <taxon>Erysipelotrichaceae</taxon>
        <taxon>Holdemania</taxon>
    </lineage>
</organism>
<dbReference type="RefSeq" id="WP_154238671.1">
    <property type="nucleotide sequence ID" value="NZ_CALJPI010000030.1"/>
</dbReference>
<keyword evidence="13" id="KW-1185">Reference proteome</keyword>
<comment type="function">
    <text evidence="1">Essential for recycling GMP and indirectly, cGMP.</text>
</comment>
<evidence type="ECO:0000313" key="11">
    <source>
        <dbReference type="EMBL" id="MSC33058.1"/>
    </source>
</evidence>
<evidence type="ECO:0000313" key="10">
    <source>
        <dbReference type="EMBL" id="MSA89380.1"/>
    </source>
</evidence>
<evidence type="ECO:0000256" key="3">
    <source>
        <dbReference type="ARBA" id="ARBA00012961"/>
    </source>
</evidence>
<dbReference type="InterPro" id="IPR020590">
    <property type="entry name" value="Guanylate_kinase_CS"/>
</dbReference>
<accession>A0A6N7S6X9</accession>
<sequence length="193" mass="21993">MAKGLVVILSGVSSIGKDQVRQKLMNDPELGLMDIISLTTRPKKETERDGSDYYFVNHKDFADAVRDHRMLEYTEFNGYYYGTPAEHVEFLTAMGKHVLISVEAQGVGQIRIKHPDNKAFFLVPTSLAVLEKQIRQRYHSDEASINLRMNKAKTELELANIFGTCVPLTSDEEVFSIIKKELLEELKNREQNS</sequence>
<dbReference type="AlphaFoldDB" id="A0A6N7S6X9"/>